<reference evidence="1" key="1">
    <citation type="journal article" date="2021" name="New Phytol.">
        <title>Evolutionary innovations through gain and loss of genes in the ectomycorrhizal Boletales.</title>
        <authorList>
            <person name="Wu G."/>
            <person name="Miyauchi S."/>
            <person name="Morin E."/>
            <person name="Kuo A."/>
            <person name="Drula E."/>
            <person name="Varga T."/>
            <person name="Kohler A."/>
            <person name="Feng B."/>
            <person name="Cao Y."/>
            <person name="Lipzen A."/>
            <person name="Daum C."/>
            <person name="Hundley H."/>
            <person name="Pangilinan J."/>
            <person name="Johnson J."/>
            <person name="Barry K."/>
            <person name="LaButti K."/>
            <person name="Ng V."/>
            <person name="Ahrendt S."/>
            <person name="Min B."/>
            <person name="Choi I.G."/>
            <person name="Park H."/>
            <person name="Plett J.M."/>
            <person name="Magnuson J."/>
            <person name="Spatafora J.W."/>
            <person name="Nagy L.G."/>
            <person name="Henrissat B."/>
            <person name="Grigoriev I.V."/>
            <person name="Yang Z.L."/>
            <person name="Xu J."/>
            <person name="Martin F.M."/>
        </authorList>
    </citation>
    <scope>NUCLEOTIDE SEQUENCE</scope>
    <source>
        <strain evidence="1">ATCC 28755</strain>
    </source>
</reference>
<comment type="caution">
    <text evidence="1">The sequence shown here is derived from an EMBL/GenBank/DDBJ whole genome shotgun (WGS) entry which is preliminary data.</text>
</comment>
<dbReference type="Proteomes" id="UP000790377">
    <property type="component" value="Unassembled WGS sequence"/>
</dbReference>
<protein>
    <submittedName>
        <fullName evidence="1">Uncharacterized protein</fullName>
    </submittedName>
</protein>
<sequence length="196" mass="22136">MADPLLIQELRATQTSNYVIAVGGALVAYDQILTFSQEASISVNYGRSCMANVEETTVELYNRLIPYRPSLWINKHGWKRRSLCINRTDSVSRIHSVQANIFILLNSKKVFFFLIMIYALHAITVFIIEGLLMSNRVMREHYTSIGPAIGSVVQNADFDKSAFFFPPASTEALRHSDIDVEVVWTFGVVTSHHHDA</sequence>
<dbReference type="EMBL" id="MU268801">
    <property type="protein sequence ID" value="KAH7903707.1"/>
    <property type="molecule type" value="Genomic_DNA"/>
</dbReference>
<gene>
    <name evidence="1" type="ORF">BJ138DRAFT_1190530</name>
</gene>
<name>A0ACB7ZSQ3_9AGAM</name>
<organism evidence="1 2">
    <name type="scientific">Hygrophoropsis aurantiaca</name>
    <dbReference type="NCBI Taxonomy" id="72124"/>
    <lineage>
        <taxon>Eukaryota</taxon>
        <taxon>Fungi</taxon>
        <taxon>Dikarya</taxon>
        <taxon>Basidiomycota</taxon>
        <taxon>Agaricomycotina</taxon>
        <taxon>Agaricomycetes</taxon>
        <taxon>Agaricomycetidae</taxon>
        <taxon>Boletales</taxon>
        <taxon>Coniophorineae</taxon>
        <taxon>Hygrophoropsidaceae</taxon>
        <taxon>Hygrophoropsis</taxon>
    </lineage>
</organism>
<evidence type="ECO:0000313" key="1">
    <source>
        <dbReference type="EMBL" id="KAH7903707.1"/>
    </source>
</evidence>
<keyword evidence="2" id="KW-1185">Reference proteome</keyword>
<accession>A0ACB7ZSQ3</accession>
<proteinExistence type="predicted"/>
<evidence type="ECO:0000313" key="2">
    <source>
        <dbReference type="Proteomes" id="UP000790377"/>
    </source>
</evidence>